<dbReference type="InterPro" id="IPR002401">
    <property type="entry name" value="Cyt_P450_E_grp-I"/>
</dbReference>
<evidence type="ECO:0000256" key="6">
    <source>
        <dbReference type="ARBA" id="ARBA00023004"/>
    </source>
</evidence>
<comment type="cofactor">
    <cofactor evidence="1 8">
        <name>heme</name>
        <dbReference type="ChEBI" id="CHEBI:30413"/>
    </cofactor>
</comment>
<keyword evidence="4 8" id="KW-0479">Metal-binding</keyword>
<evidence type="ECO:0000256" key="4">
    <source>
        <dbReference type="ARBA" id="ARBA00022723"/>
    </source>
</evidence>
<keyword evidence="7 9" id="KW-0503">Monooxygenase</keyword>
<dbReference type="GO" id="GO:0004497">
    <property type="term" value="F:monooxygenase activity"/>
    <property type="evidence" value="ECO:0007669"/>
    <property type="project" value="UniProtKB-KW"/>
</dbReference>
<dbReference type="PANTHER" id="PTHR24292">
    <property type="entry name" value="CYTOCHROME P450"/>
    <property type="match status" value="1"/>
</dbReference>
<dbReference type="GO" id="GO:0016705">
    <property type="term" value="F:oxidoreductase activity, acting on paired donors, with incorporation or reduction of molecular oxygen"/>
    <property type="evidence" value="ECO:0007669"/>
    <property type="project" value="InterPro"/>
</dbReference>
<gene>
    <name evidence="10" type="ORF">WOLCODRAFT_99535</name>
</gene>
<evidence type="ECO:0000313" key="10">
    <source>
        <dbReference type="EMBL" id="PCH40910.1"/>
    </source>
</evidence>
<evidence type="ECO:0000256" key="5">
    <source>
        <dbReference type="ARBA" id="ARBA00023002"/>
    </source>
</evidence>
<name>A0A2H3JFB6_WOLCO</name>
<dbReference type="Proteomes" id="UP000218811">
    <property type="component" value="Unassembled WGS sequence"/>
</dbReference>
<dbReference type="Pfam" id="PF00067">
    <property type="entry name" value="p450"/>
    <property type="match status" value="1"/>
</dbReference>
<dbReference type="InterPro" id="IPR036396">
    <property type="entry name" value="Cyt_P450_sf"/>
</dbReference>
<dbReference type="STRING" id="742152.A0A2H3JFB6"/>
<accession>A0A2H3JFB6</accession>
<reference evidence="10 11" key="1">
    <citation type="journal article" date="2012" name="Science">
        <title>The Paleozoic origin of enzymatic lignin decomposition reconstructed from 31 fungal genomes.</title>
        <authorList>
            <person name="Floudas D."/>
            <person name="Binder M."/>
            <person name="Riley R."/>
            <person name="Barry K."/>
            <person name="Blanchette R.A."/>
            <person name="Henrissat B."/>
            <person name="Martinez A.T."/>
            <person name="Otillar R."/>
            <person name="Spatafora J.W."/>
            <person name="Yadav J.S."/>
            <person name="Aerts A."/>
            <person name="Benoit I."/>
            <person name="Boyd A."/>
            <person name="Carlson A."/>
            <person name="Copeland A."/>
            <person name="Coutinho P.M."/>
            <person name="de Vries R.P."/>
            <person name="Ferreira P."/>
            <person name="Findley K."/>
            <person name="Foster B."/>
            <person name="Gaskell J."/>
            <person name="Glotzer D."/>
            <person name="Gorecki P."/>
            <person name="Heitman J."/>
            <person name="Hesse C."/>
            <person name="Hori C."/>
            <person name="Igarashi K."/>
            <person name="Jurgens J.A."/>
            <person name="Kallen N."/>
            <person name="Kersten P."/>
            <person name="Kohler A."/>
            <person name="Kuees U."/>
            <person name="Kumar T.K.A."/>
            <person name="Kuo A."/>
            <person name="LaButti K."/>
            <person name="Larrondo L.F."/>
            <person name="Lindquist E."/>
            <person name="Ling A."/>
            <person name="Lombard V."/>
            <person name="Lucas S."/>
            <person name="Lundell T."/>
            <person name="Martin R."/>
            <person name="McLaughlin D.J."/>
            <person name="Morgenstern I."/>
            <person name="Morin E."/>
            <person name="Murat C."/>
            <person name="Nagy L.G."/>
            <person name="Nolan M."/>
            <person name="Ohm R.A."/>
            <person name="Patyshakuliyeva A."/>
            <person name="Rokas A."/>
            <person name="Ruiz-Duenas F.J."/>
            <person name="Sabat G."/>
            <person name="Salamov A."/>
            <person name="Samejima M."/>
            <person name="Schmutz J."/>
            <person name="Slot J.C."/>
            <person name="St John F."/>
            <person name="Stenlid J."/>
            <person name="Sun H."/>
            <person name="Sun S."/>
            <person name="Syed K."/>
            <person name="Tsang A."/>
            <person name="Wiebenga A."/>
            <person name="Young D."/>
            <person name="Pisabarro A."/>
            <person name="Eastwood D.C."/>
            <person name="Martin F."/>
            <person name="Cullen D."/>
            <person name="Grigoriev I.V."/>
            <person name="Hibbett D.S."/>
        </authorList>
    </citation>
    <scope>NUCLEOTIDE SEQUENCE [LARGE SCALE GENOMIC DNA]</scope>
    <source>
        <strain evidence="10 11">MD-104</strain>
    </source>
</reference>
<evidence type="ECO:0000256" key="8">
    <source>
        <dbReference type="PIRSR" id="PIRSR602401-1"/>
    </source>
</evidence>
<evidence type="ECO:0000256" key="1">
    <source>
        <dbReference type="ARBA" id="ARBA00001971"/>
    </source>
</evidence>
<comment type="similarity">
    <text evidence="2 9">Belongs to the cytochrome P450 family.</text>
</comment>
<dbReference type="EMBL" id="KB468113">
    <property type="protein sequence ID" value="PCH40910.1"/>
    <property type="molecule type" value="Genomic_DNA"/>
</dbReference>
<keyword evidence="5 9" id="KW-0560">Oxidoreductase</keyword>
<evidence type="ECO:0000313" key="11">
    <source>
        <dbReference type="Proteomes" id="UP000218811"/>
    </source>
</evidence>
<sequence length="517" mass="59578">MLQTTLILVGALAGIWVVKTVIEWRRVVQSIQDYPGLRYVFGLESFLIRSRIPFISAGNFGAWTYKHQDFVDHDSDIISSVRVWRRPAVTYLIADAEALKEITNARHRFPKPLHQYKVLTFYGSNIVVTEADEWKRHRKITAPSFSERNNRLVWDETISIVQELCQVVWKGQNEIAIDNIVDLTVPMALYVIGVAGFGRRMSWVEDMSIPAGHSMFFRDALHTVSNDLWIKVIIPSLILKYAPIPRVRKFYTAYNELERYMFEMIEARRNAEKREERYDLFSSLLDANSSESEGALTDSELMGNIFVFLIAGHETTAHTLAYTFIMLALYQNEQDILYQHIKSVLPDGRIPSYEEMGKLYYSMAVFQETLRMFPPVNGIPKYSEEDTTLMTRSMTGEPRAVPCPKGTALLIHTPGLHYNPRYWEDPYAFKPARFLGDWPRDAFLPFSGGARACLGRRFSETEGVAILTYIIAHFQIVVKEEPQFAGETFDQRKERLLKSRAALTLFPVKAPLVFKRR</sequence>
<dbReference type="OrthoDB" id="1470350at2759"/>
<evidence type="ECO:0000256" key="9">
    <source>
        <dbReference type="RuleBase" id="RU000461"/>
    </source>
</evidence>
<evidence type="ECO:0000256" key="7">
    <source>
        <dbReference type="ARBA" id="ARBA00023033"/>
    </source>
</evidence>
<evidence type="ECO:0000256" key="3">
    <source>
        <dbReference type="ARBA" id="ARBA00022617"/>
    </source>
</evidence>
<dbReference type="GO" id="GO:0005506">
    <property type="term" value="F:iron ion binding"/>
    <property type="evidence" value="ECO:0007669"/>
    <property type="project" value="InterPro"/>
</dbReference>
<dbReference type="InterPro" id="IPR050476">
    <property type="entry name" value="Insect_CytP450_Detox"/>
</dbReference>
<feature type="binding site" description="axial binding residue" evidence="8">
    <location>
        <position position="453"/>
    </location>
    <ligand>
        <name>heme</name>
        <dbReference type="ChEBI" id="CHEBI:30413"/>
    </ligand>
    <ligandPart>
        <name>Fe</name>
        <dbReference type="ChEBI" id="CHEBI:18248"/>
    </ligandPart>
</feature>
<dbReference type="PRINTS" id="PR00385">
    <property type="entry name" value="P450"/>
</dbReference>
<dbReference type="PANTHER" id="PTHR24292:SF102">
    <property type="entry name" value="CYTOCHROME P450 FAMILY-RELATED"/>
    <property type="match status" value="1"/>
</dbReference>
<dbReference type="OMA" id="QYTYGFM"/>
<keyword evidence="3 8" id="KW-0349">Heme</keyword>
<proteinExistence type="inferred from homology"/>
<protein>
    <submittedName>
        <fullName evidence="10">Cytochrome P450</fullName>
    </submittedName>
</protein>
<dbReference type="Gene3D" id="1.10.630.10">
    <property type="entry name" value="Cytochrome P450"/>
    <property type="match status" value="1"/>
</dbReference>
<dbReference type="PROSITE" id="PS00086">
    <property type="entry name" value="CYTOCHROME_P450"/>
    <property type="match status" value="1"/>
</dbReference>
<keyword evidence="11" id="KW-1185">Reference proteome</keyword>
<dbReference type="GO" id="GO:0020037">
    <property type="term" value="F:heme binding"/>
    <property type="evidence" value="ECO:0007669"/>
    <property type="project" value="InterPro"/>
</dbReference>
<dbReference type="InterPro" id="IPR001128">
    <property type="entry name" value="Cyt_P450"/>
</dbReference>
<dbReference type="PRINTS" id="PR00463">
    <property type="entry name" value="EP450I"/>
</dbReference>
<evidence type="ECO:0000256" key="2">
    <source>
        <dbReference type="ARBA" id="ARBA00010617"/>
    </source>
</evidence>
<dbReference type="AlphaFoldDB" id="A0A2H3JFB6"/>
<dbReference type="SUPFAM" id="SSF48264">
    <property type="entry name" value="Cytochrome P450"/>
    <property type="match status" value="1"/>
</dbReference>
<keyword evidence="6 8" id="KW-0408">Iron</keyword>
<dbReference type="InterPro" id="IPR017972">
    <property type="entry name" value="Cyt_P450_CS"/>
</dbReference>
<organism evidence="10 11">
    <name type="scientific">Wolfiporia cocos (strain MD-104)</name>
    <name type="common">Brown rot fungus</name>
    <dbReference type="NCBI Taxonomy" id="742152"/>
    <lineage>
        <taxon>Eukaryota</taxon>
        <taxon>Fungi</taxon>
        <taxon>Dikarya</taxon>
        <taxon>Basidiomycota</taxon>
        <taxon>Agaricomycotina</taxon>
        <taxon>Agaricomycetes</taxon>
        <taxon>Polyporales</taxon>
        <taxon>Phaeolaceae</taxon>
        <taxon>Wolfiporia</taxon>
    </lineage>
</organism>